<organism evidence="1">
    <name type="scientific">marine metagenome</name>
    <dbReference type="NCBI Taxonomy" id="408172"/>
    <lineage>
        <taxon>unclassified sequences</taxon>
        <taxon>metagenomes</taxon>
        <taxon>ecological metagenomes</taxon>
    </lineage>
</organism>
<reference evidence="1" key="1">
    <citation type="submission" date="2018-05" db="EMBL/GenBank/DDBJ databases">
        <authorList>
            <person name="Lanie J.A."/>
            <person name="Ng W.-L."/>
            <person name="Kazmierczak K.M."/>
            <person name="Andrzejewski T.M."/>
            <person name="Davidsen T.M."/>
            <person name="Wayne K.J."/>
            <person name="Tettelin H."/>
            <person name="Glass J.I."/>
            <person name="Rusch D."/>
            <person name="Podicherti R."/>
            <person name="Tsui H.-C.T."/>
            <person name="Winkler M.E."/>
        </authorList>
    </citation>
    <scope>NUCLEOTIDE SEQUENCE</scope>
</reference>
<proteinExistence type="predicted"/>
<protein>
    <submittedName>
        <fullName evidence="1">Uncharacterized protein</fullName>
    </submittedName>
</protein>
<sequence>MPFLMLFATLSAVFYRIIHSYEIEF</sequence>
<accession>A0A381TFX3</accession>
<name>A0A381TFX3_9ZZZZ</name>
<dbReference type="AlphaFoldDB" id="A0A381TFX3"/>
<gene>
    <name evidence="1" type="ORF">METZ01_LOCUS67292</name>
</gene>
<dbReference type="EMBL" id="UINC01004454">
    <property type="protein sequence ID" value="SVA14438.1"/>
    <property type="molecule type" value="Genomic_DNA"/>
</dbReference>
<evidence type="ECO:0000313" key="1">
    <source>
        <dbReference type="EMBL" id="SVA14438.1"/>
    </source>
</evidence>